<evidence type="ECO:0008006" key="3">
    <source>
        <dbReference type="Google" id="ProtNLM"/>
    </source>
</evidence>
<keyword evidence="2" id="KW-1185">Reference proteome</keyword>
<dbReference type="Proteomes" id="UP001162162">
    <property type="component" value="Unassembled WGS sequence"/>
</dbReference>
<organism evidence="1 2">
    <name type="scientific">Aromia moschata</name>
    <dbReference type="NCBI Taxonomy" id="1265417"/>
    <lineage>
        <taxon>Eukaryota</taxon>
        <taxon>Metazoa</taxon>
        <taxon>Ecdysozoa</taxon>
        <taxon>Arthropoda</taxon>
        <taxon>Hexapoda</taxon>
        <taxon>Insecta</taxon>
        <taxon>Pterygota</taxon>
        <taxon>Neoptera</taxon>
        <taxon>Endopterygota</taxon>
        <taxon>Coleoptera</taxon>
        <taxon>Polyphaga</taxon>
        <taxon>Cucujiformia</taxon>
        <taxon>Chrysomeloidea</taxon>
        <taxon>Cerambycidae</taxon>
        <taxon>Cerambycinae</taxon>
        <taxon>Callichromatini</taxon>
        <taxon>Aromia</taxon>
    </lineage>
</organism>
<name>A0AAV8XG15_9CUCU</name>
<dbReference type="EMBL" id="JAPWTK010000602">
    <property type="protein sequence ID" value="KAJ8937915.1"/>
    <property type="molecule type" value="Genomic_DNA"/>
</dbReference>
<evidence type="ECO:0000313" key="1">
    <source>
        <dbReference type="EMBL" id="KAJ8937915.1"/>
    </source>
</evidence>
<protein>
    <recommendedName>
        <fullName evidence="3">Reverse transcriptase domain-containing protein</fullName>
    </recommendedName>
</protein>
<reference evidence="1" key="1">
    <citation type="journal article" date="2023" name="Insect Mol. Biol.">
        <title>Genome sequencing provides insights into the evolution of gene families encoding plant cell wall-degrading enzymes in longhorned beetles.</title>
        <authorList>
            <person name="Shin N.R."/>
            <person name="Okamura Y."/>
            <person name="Kirsch R."/>
            <person name="Pauchet Y."/>
        </authorList>
    </citation>
    <scope>NUCLEOTIDE SEQUENCE</scope>
    <source>
        <strain evidence="1">AMC_N1</strain>
    </source>
</reference>
<dbReference type="PANTHER" id="PTHR19446">
    <property type="entry name" value="REVERSE TRANSCRIPTASES"/>
    <property type="match status" value="1"/>
</dbReference>
<proteinExistence type="predicted"/>
<sequence length="207" mass="24201">MQASLDKLLELYNNIWISQEFPALWRQSIILPLQETRLPIIDSSPSKIPPTYFLNLHMCKLFRENDQQAPALTQILNEAQSGFRPCRSTTDNLVALQTEIADAYANKQEVVAVIFDIESAFDSTWRPLILNKLAEINLTDNILSFLTNFLTERSSVKTEFLRLCPEYDSFYPSFKRYMFYSYTTSKICPVCRRPLSLLHWKKHIDYM</sequence>
<gene>
    <name evidence="1" type="ORF">NQ318_000688</name>
</gene>
<evidence type="ECO:0000313" key="2">
    <source>
        <dbReference type="Proteomes" id="UP001162162"/>
    </source>
</evidence>
<comment type="caution">
    <text evidence="1">The sequence shown here is derived from an EMBL/GenBank/DDBJ whole genome shotgun (WGS) entry which is preliminary data.</text>
</comment>
<accession>A0AAV8XG15</accession>
<dbReference type="AlphaFoldDB" id="A0AAV8XG15"/>